<dbReference type="AlphaFoldDB" id="A0A3G3IIK1"/>
<dbReference type="InterPro" id="IPR027417">
    <property type="entry name" value="P-loop_NTPase"/>
</dbReference>
<evidence type="ECO:0000259" key="1">
    <source>
        <dbReference type="Pfam" id="PF13173"/>
    </source>
</evidence>
<evidence type="ECO:0000313" key="3">
    <source>
        <dbReference type="Proteomes" id="UP000273278"/>
    </source>
</evidence>
<dbReference type="RefSeq" id="WP_015505450.1">
    <property type="nucleotide sequence ID" value="NZ_CAYARO010000001.1"/>
</dbReference>
<dbReference type="SUPFAM" id="SSF52540">
    <property type="entry name" value="P-loop containing nucleoside triphosphate hydrolases"/>
    <property type="match status" value="1"/>
</dbReference>
<evidence type="ECO:0000313" key="2">
    <source>
        <dbReference type="EMBL" id="AYQ55670.1"/>
    </source>
</evidence>
<dbReference type="PANTHER" id="PTHR33295">
    <property type="entry name" value="ATPASE"/>
    <property type="match status" value="1"/>
</dbReference>
<proteinExistence type="predicted"/>
<dbReference type="InterPro" id="IPR041682">
    <property type="entry name" value="AAA_14"/>
</dbReference>
<protein>
    <recommendedName>
        <fullName evidence="1">AAA domain-containing protein</fullName>
    </recommendedName>
</protein>
<feature type="domain" description="AAA" evidence="1">
    <location>
        <begin position="18"/>
        <end position="109"/>
    </location>
</feature>
<dbReference type="Pfam" id="PF13173">
    <property type="entry name" value="AAA_14"/>
    <property type="match status" value="1"/>
</dbReference>
<reference evidence="2 3" key="1">
    <citation type="submission" date="2016-10" db="EMBL/GenBank/DDBJ databases">
        <title>Complete genome of the TMA-utilizing, human hosted archaeon Methanomethylophilus alvus Gen. nov, sp. nov., strain Mx-05, derived from a pure culture.</title>
        <authorList>
            <person name="Brugere J.-F."/>
            <person name="Ben Hania W."/>
            <person name="Chaudhary P.P."/>
            <person name="Gaci N."/>
            <person name="Borrel G."/>
            <person name="Cao Van Tuat L."/>
            <person name="Fardeau M.-L."/>
            <person name="Harris H.M.B."/>
            <person name="O'Toole P.W."/>
            <person name="Ollivier B."/>
        </authorList>
    </citation>
    <scope>NUCLEOTIDE SEQUENCE [LARGE SCALE GENOMIC DNA]</scope>
    <source>
        <strain evidence="2 3">Mx-05</strain>
    </source>
</reference>
<dbReference type="EMBL" id="CP017686">
    <property type="protein sequence ID" value="AYQ55670.1"/>
    <property type="molecule type" value="Genomic_DNA"/>
</dbReference>
<sequence length="119" mass="13986">MERKIYAELLEWKDDPDRKPMILLGCRQVGKTFIVMEFGDREYENIAYLNFADNPDDRLLFQGDLDADRLADRIILSKNLPADGRILLILDEIQECDDVYYSLKPLSSKVYKNLSYLYL</sequence>
<accession>A0A3G3IIK1</accession>
<gene>
    <name evidence="2" type="ORF">BKD89_07695</name>
</gene>
<dbReference type="Proteomes" id="UP000273278">
    <property type="component" value="Chromosome"/>
</dbReference>
<dbReference type="PANTHER" id="PTHR33295:SF7">
    <property type="entry name" value="ATPASE"/>
    <property type="match status" value="1"/>
</dbReference>
<organism evidence="2 3">
    <name type="scientific">Methanomethylophilus alvi</name>
    <dbReference type="NCBI Taxonomy" id="1291540"/>
    <lineage>
        <taxon>Archaea</taxon>
        <taxon>Methanobacteriati</taxon>
        <taxon>Thermoplasmatota</taxon>
        <taxon>Thermoplasmata</taxon>
        <taxon>Methanomassiliicoccales</taxon>
        <taxon>Methanomethylophilaceae</taxon>
        <taxon>Methanomethylophilus</taxon>
    </lineage>
</organism>
<dbReference type="GeneID" id="41322337"/>
<name>A0A3G3IIK1_9ARCH</name>